<proteinExistence type="predicted"/>
<protein>
    <submittedName>
        <fullName evidence="1">Uncharacterized protein</fullName>
    </submittedName>
</protein>
<dbReference type="AlphaFoldDB" id="A0A3R9DWE2"/>
<dbReference type="OrthoDB" id="7862799at2"/>
<evidence type="ECO:0000313" key="2">
    <source>
        <dbReference type="Proteomes" id="UP000269041"/>
    </source>
</evidence>
<name>A0A3R9DWE2_9VIBR</name>
<keyword evidence="2" id="KW-1185">Reference proteome</keyword>
<gene>
    <name evidence="1" type="ORF">EJA03_18695</name>
</gene>
<dbReference type="EMBL" id="RSFA01000139">
    <property type="protein sequence ID" value="RSD28932.1"/>
    <property type="molecule type" value="Genomic_DNA"/>
</dbReference>
<dbReference type="Proteomes" id="UP000269041">
    <property type="component" value="Unassembled WGS sequence"/>
</dbReference>
<comment type="caution">
    <text evidence="1">The sequence shown here is derived from an EMBL/GenBank/DDBJ whole genome shotgun (WGS) entry which is preliminary data.</text>
</comment>
<evidence type="ECO:0000313" key="1">
    <source>
        <dbReference type="EMBL" id="RSD28932.1"/>
    </source>
</evidence>
<reference evidence="1 2" key="1">
    <citation type="submission" date="2018-12" db="EMBL/GenBank/DDBJ databases">
        <title>Genomic taxonomy of the Vibrionaceae family.</title>
        <authorList>
            <person name="Gomez-Gil B."/>
            <person name="Enciso-Ibarra K."/>
        </authorList>
    </citation>
    <scope>NUCLEOTIDE SEQUENCE [LARGE SCALE GENOMIC DNA]</scope>
    <source>
        <strain evidence="1 2">CAIM 594</strain>
    </source>
</reference>
<dbReference type="Pfam" id="PF13289">
    <property type="entry name" value="SIR2_2"/>
    <property type="match status" value="1"/>
</dbReference>
<organism evidence="1 2">
    <name type="scientific">Vibrio pectenicida</name>
    <dbReference type="NCBI Taxonomy" id="62763"/>
    <lineage>
        <taxon>Bacteria</taxon>
        <taxon>Pseudomonadati</taxon>
        <taxon>Pseudomonadota</taxon>
        <taxon>Gammaproteobacteria</taxon>
        <taxon>Vibrionales</taxon>
        <taxon>Vibrionaceae</taxon>
        <taxon>Vibrio</taxon>
    </lineage>
</organism>
<sequence>MDSYMSRSLLIFGNGIGLALNPEYFSLENGLKSVWNDTDHLSEKHKELIVSAIEGTTKESPPHSENQLDQLQVAIIATEYLCNFEVAGTSWVSPEAQELPSTFKKYIHEVALYFHQSGNRLPDEFLDPLSNYIKHTKSHVVTLNYDNLLYDGFSSKDVLDGYNGPLIDGFWASAGFDEDHLNRHNINRHGWYMHLHGSPLFIRNEKVMGVSRDFLDPEDESHIVLTCVPHKPLIIDSSHILSSYWRRLDKAFDESDKIILFGYSGDDIHLNERIKLRKEEKELLIVEWSGAGRIDRRKRDWRRKVGFDRFELVQLDNILDFISW</sequence>
<accession>A0A3R9DWE2</accession>